<evidence type="ECO:0000256" key="1">
    <source>
        <dbReference type="ARBA" id="ARBA00022737"/>
    </source>
</evidence>
<dbReference type="STRING" id="426128.SAMN05660297_03553"/>
<organism evidence="3 4">
    <name type="scientific">Natronincola peptidivorans</name>
    <dbReference type="NCBI Taxonomy" id="426128"/>
    <lineage>
        <taxon>Bacteria</taxon>
        <taxon>Bacillati</taxon>
        <taxon>Bacillota</taxon>
        <taxon>Clostridia</taxon>
        <taxon>Peptostreptococcales</taxon>
        <taxon>Natronincolaceae</taxon>
        <taxon>Natronincola</taxon>
    </lineage>
</organism>
<dbReference type="PROSITE" id="PS51272">
    <property type="entry name" value="SLH"/>
    <property type="match status" value="3"/>
</dbReference>
<sequence>MQETTVSQFSSYVSRVMEIPQGVDPSKITTGIIYNADGTFTHIPTTVYMENEKWYAKLNSLTNSSYSVIWNPITVASVENHWSKKAVNDMASRLIIKNPKTFNPQGYITRGEFAEYITKALGIYRTGVVKVGNFADVEVTNELADAIEAATEYGIIKGYPDGTFRPDAKISREEAMVMYAMAMDIVGLKEIDNRRIENYKDKEEIADWAYEFVKKTVSTGIFNGRTAETINPKDTFTYAEAATAIRNLLVRAGLIND</sequence>
<dbReference type="AlphaFoldDB" id="A0A1I0H8M7"/>
<feature type="domain" description="SLH" evidence="2">
    <location>
        <begin position="196"/>
        <end position="257"/>
    </location>
</feature>
<dbReference type="PANTHER" id="PTHR43308">
    <property type="entry name" value="OUTER MEMBRANE PROTEIN ALPHA-RELATED"/>
    <property type="match status" value="1"/>
</dbReference>
<dbReference type="Pfam" id="PF00395">
    <property type="entry name" value="SLH"/>
    <property type="match status" value="3"/>
</dbReference>
<feature type="domain" description="SLH" evidence="2">
    <location>
        <begin position="70"/>
        <end position="129"/>
    </location>
</feature>
<dbReference type="InterPro" id="IPR051465">
    <property type="entry name" value="Cell_Envelope_Struct_Comp"/>
</dbReference>
<feature type="domain" description="SLH" evidence="2">
    <location>
        <begin position="130"/>
        <end position="193"/>
    </location>
</feature>
<reference evidence="3 4" key="1">
    <citation type="submission" date="2016-10" db="EMBL/GenBank/DDBJ databases">
        <authorList>
            <person name="de Groot N.N."/>
        </authorList>
    </citation>
    <scope>NUCLEOTIDE SEQUENCE [LARGE SCALE GENOMIC DNA]</scope>
    <source>
        <strain evidence="3 4">DSM 18979</strain>
    </source>
</reference>
<name>A0A1I0H8M7_9FIRM</name>
<proteinExistence type="predicted"/>
<dbReference type="Proteomes" id="UP000199568">
    <property type="component" value="Unassembled WGS sequence"/>
</dbReference>
<accession>A0A1I0H8M7</accession>
<evidence type="ECO:0000259" key="2">
    <source>
        <dbReference type="PROSITE" id="PS51272"/>
    </source>
</evidence>
<dbReference type="OrthoDB" id="2690110at2"/>
<dbReference type="PANTHER" id="PTHR43308:SF5">
    <property type="entry name" value="S-LAYER PROTEIN _ PEPTIDOGLYCAN ENDO-BETA-N-ACETYLGLUCOSAMINIDASE"/>
    <property type="match status" value="1"/>
</dbReference>
<keyword evidence="1" id="KW-0677">Repeat</keyword>
<dbReference type="EMBL" id="FOHU01000036">
    <property type="protein sequence ID" value="SET80131.1"/>
    <property type="molecule type" value="Genomic_DNA"/>
</dbReference>
<gene>
    <name evidence="3" type="ORF">SAMN05660297_03553</name>
</gene>
<evidence type="ECO:0000313" key="3">
    <source>
        <dbReference type="EMBL" id="SET80131.1"/>
    </source>
</evidence>
<keyword evidence="4" id="KW-1185">Reference proteome</keyword>
<dbReference type="InterPro" id="IPR001119">
    <property type="entry name" value="SLH_dom"/>
</dbReference>
<evidence type="ECO:0000313" key="4">
    <source>
        <dbReference type="Proteomes" id="UP000199568"/>
    </source>
</evidence>
<dbReference type="RefSeq" id="WP_090446966.1">
    <property type="nucleotide sequence ID" value="NZ_FOHU01000036.1"/>
</dbReference>
<protein>
    <submittedName>
        <fullName evidence="3">S-layer homology domain-containing protein</fullName>
    </submittedName>
</protein>